<reference evidence="8 9" key="1">
    <citation type="submission" date="2019-10" db="EMBL/GenBank/DDBJ databases">
        <title>Alkaliphilus serpentinus sp. nov. and Alkaliphilus pronyensis sp. nov., two novel anaerobic alkaliphilic species isolated from the serpentinized-hosted hydrothermal field of the Prony Bay (New Caledonia).</title>
        <authorList>
            <person name="Postec A."/>
        </authorList>
    </citation>
    <scope>NUCLEOTIDE SEQUENCE [LARGE SCALE GENOMIC DNA]</scope>
    <source>
        <strain evidence="8 9">LacV</strain>
    </source>
</reference>
<dbReference type="PROSITE" id="PS00062">
    <property type="entry name" value="ALDOKETO_REDUCTASE_2"/>
    <property type="match status" value="1"/>
</dbReference>
<dbReference type="InterPro" id="IPR018170">
    <property type="entry name" value="Aldo/ket_reductase_CS"/>
</dbReference>
<evidence type="ECO:0000256" key="3">
    <source>
        <dbReference type="ARBA" id="ARBA00023002"/>
    </source>
</evidence>
<protein>
    <submittedName>
        <fullName evidence="8">Aldo/keto reductase</fullName>
    </submittedName>
</protein>
<dbReference type="Proteomes" id="UP000432715">
    <property type="component" value="Unassembled WGS sequence"/>
</dbReference>
<evidence type="ECO:0000256" key="1">
    <source>
        <dbReference type="ARBA" id="ARBA00007905"/>
    </source>
</evidence>
<keyword evidence="2" id="KW-0521">NADP</keyword>
<gene>
    <name evidence="8" type="ORF">F8154_00475</name>
</gene>
<evidence type="ECO:0000256" key="5">
    <source>
        <dbReference type="PIRSR" id="PIRSR000097-2"/>
    </source>
</evidence>
<evidence type="ECO:0000313" key="8">
    <source>
        <dbReference type="EMBL" id="KAB3539661.1"/>
    </source>
</evidence>
<dbReference type="FunFam" id="3.20.20.100:FF:000002">
    <property type="entry name" value="2,5-diketo-D-gluconic acid reductase A"/>
    <property type="match status" value="1"/>
</dbReference>
<dbReference type="OrthoDB" id="9804790at2"/>
<dbReference type="InterPro" id="IPR036812">
    <property type="entry name" value="NAD(P)_OxRdtase_dom_sf"/>
</dbReference>
<evidence type="ECO:0000259" key="7">
    <source>
        <dbReference type="Pfam" id="PF00248"/>
    </source>
</evidence>
<name>A0A6I0F9M2_9FIRM</name>
<dbReference type="InterPro" id="IPR020471">
    <property type="entry name" value="AKR"/>
</dbReference>
<feature type="site" description="Lowers pKa of active site Tyr" evidence="6">
    <location>
        <position position="73"/>
    </location>
</feature>
<proteinExistence type="inferred from homology"/>
<dbReference type="Gene3D" id="3.20.20.100">
    <property type="entry name" value="NADP-dependent oxidoreductase domain"/>
    <property type="match status" value="1"/>
</dbReference>
<sequence>MEKFTLNNGIDKPVIGLGTYPMKGNILIETMEKAIELGYSSFDTATAYKNHEEIGEVINNSIVAREEVFITTKLSNIHQKHENIEEVLKRSLSILGLKYVDMYLIHWPVPDYFLKSWVELEQLYKKGLVRSIGVCNFHEHHLRDLIEIANILPAINQIELHPLLTQKPLIKFCSKYGIKIEAYSPLARMHNYIQNSDILKELADRYQKSIPQIILRWNYQNGVISIPKTQSHHRLSENISIYDFHLSNEEMISIDDINMNFRVRHDPDNCDFDKL</sequence>
<dbReference type="InterPro" id="IPR023210">
    <property type="entry name" value="NADP_OxRdtase_dom"/>
</dbReference>
<dbReference type="PIRSF" id="PIRSF000097">
    <property type="entry name" value="AKR"/>
    <property type="match status" value="1"/>
</dbReference>
<dbReference type="PANTHER" id="PTHR43827">
    <property type="entry name" value="2,5-DIKETO-D-GLUCONIC ACID REDUCTASE"/>
    <property type="match status" value="1"/>
</dbReference>
<accession>A0A6I0F9M2</accession>
<dbReference type="SUPFAM" id="SSF51430">
    <property type="entry name" value="NAD(P)-linked oxidoreductase"/>
    <property type="match status" value="1"/>
</dbReference>
<evidence type="ECO:0000313" key="9">
    <source>
        <dbReference type="Proteomes" id="UP000432715"/>
    </source>
</evidence>
<dbReference type="PRINTS" id="PR00069">
    <property type="entry name" value="ALDKETRDTASE"/>
</dbReference>
<dbReference type="EMBL" id="WBZC01000002">
    <property type="protein sequence ID" value="KAB3539661.1"/>
    <property type="molecule type" value="Genomic_DNA"/>
</dbReference>
<dbReference type="RefSeq" id="WP_151859621.1">
    <property type="nucleotide sequence ID" value="NZ_WBZC01000002.1"/>
</dbReference>
<feature type="binding site" evidence="5">
    <location>
        <position position="106"/>
    </location>
    <ligand>
        <name>substrate</name>
    </ligand>
</feature>
<comment type="caution">
    <text evidence="8">The sequence shown here is derived from an EMBL/GenBank/DDBJ whole genome shotgun (WGS) entry which is preliminary data.</text>
</comment>
<dbReference type="AlphaFoldDB" id="A0A6I0F9M2"/>
<dbReference type="GO" id="GO:0016616">
    <property type="term" value="F:oxidoreductase activity, acting on the CH-OH group of donors, NAD or NADP as acceptor"/>
    <property type="evidence" value="ECO:0007669"/>
    <property type="project" value="UniProtKB-ARBA"/>
</dbReference>
<dbReference type="Pfam" id="PF00248">
    <property type="entry name" value="Aldo_ket_red"/>
    <property type="match status" value="1"/>
</dbReference>
<feature type="active site" description="Proton donor" evidence="4">
    <location>
        <position position="48"/>
    </location>
</feature>
<evidence type="ECO:0000256" key="6">
    <source>
        <dbReference type="PIRSR" id="PIRSR000097-3"/>
    </source>
</evidence>
<dbReference type="CDD" id="cd19071">
    <property type="entry name" value="AKR_AKR1-5-like"/>
    <property type="match status" value="1"/>
</dbReference>
<keyword evidence="9" id="KW-1185">Reference proteome</keyword>
<dbReference type="PANTHER" id="PTHR43827:SF3">
    <property type="entry name" value="NADP-DEPENDENT OXIDOREDUCTASE DOMAIN-CONTAINING PROTEIN"/>
    <property type="match status" value="1"/>
</dbReference>
<feature type="domain" description="NADP-dependent oxidoreductase" evidence="7">
    <location>
        <begin position="17"/>
        <end position="258"/>
    </location>
</feature>
<keyword evidence="3" id="KW-0560">Oxidoreductase</keyword>
<evidence type="ECO:0000256" key="4">
    <source>
        <dbReference type="PIRSR" id="PIRSR000097-1"/>
    </source>
</evidence>
<comment type="similarity">
    <text evidence="1">Belongs to the aldo/keto reductase family.</text>
</comment>
<evidence type="ECO:0000256" key="2">
    <source>
        <dbReference type="ARBA" id="ARBA00022857"/>
    </source>
</evidence>
<organism evidence="8 9">
    <name type="scientific">Alkaliphilus pronyensis</name>
    <dbReference type="NCBI Taxonomy" id="1482732"/>
    <lineage>
        <taxon>Bacteria</taxon>
        <taxon>Bacillati</taxon>
        <taxon>Bacillota</taxon>
        <taxon>Clostridia</taxon>
        <taxon>Peptostreptococcales</taxon>
        <taxon>Natronincolaceae</taxon>
        <taxon>Alkaliphilus</taxon>
    </lineage>
</organism>